<keyword evidence="3" id="KW-0449">Lipoprotein</keyword>
<dbReference type="Gene3D" id="1.25.40.390">
    <property type="match status" value="1"/>
</dbReference>
<feature type="signal peptide" evidence="2">
    <location>
        <begin position="1"/>
        <end position="21"/>
    </location>
</feature>
<name>A0A6G9AV65_9BACT</name>
<protein>
    <submittedName>
        <fullName evidence="3">SusD/RagB family nutrient-binding outer membrane lipoprotein</fullName>
    </submittedName>
</protein>
<dbReference type="InterPro" id="IPR041662">
    <property type="entry name" value="SusD-like_2"/>
</dbReference>
<proteinExistence type="predicted"/>
<dbReference type="SUPFAM" id="SSF48452">
    <property type="entry name" value="TPR-like"/>
    <property type="match status" value="1"/>
</dbReference>
<evidence type="ECO:0000313" key="4">
    <source>
        <dbReference type="Proteomes" id="UP000501802"/>
    </source>
</evidence>
<dbReference type="Pfam" id="PF12771">
    <property type="entry name" value="SusD-like_2"/>
    <property type="match status" value="1"/>
</dbReference>
<sequence>MKKIFLGVLVLIVATSSCTNQFDEYGVNPNSPETASAALLLSGAEVSTFATYGGQLGRISSVLAQQAAGNQFQYQTFGQYVITEADITNEWATIYNGTLINTRTLLDKYGTGNPYYSGMTKVLMALSFGVATDFWGDVPFNEAATGLQGNFQPKYDKQEDVIKGIQTLLDGAITDLSQPQTANQFLPGTDDIIFKGDVKAWINAAYIIKARYANRLSQLDPTGSATQVMASLSKVSADQPDMNAVFYDIAGSFNQWYDFLSNRAGYIKMGKFFVDYLKTNADPRLPYLVAKDENNGYSGLAPEESDNTAASDPGPAIASADSPTPIATYAEAKFMEAEAQLRLGKAAEAAVAYNTAVTASVKRITGSDISADFKQKAASETASTISLQKIINQKYVALFTSPEGYNDWRRTGFPQLKANQDSQKKAIPVRLPTSQDERNYNLNATVVDDIYQPVWWDK</sequence>
<dbReference type="InterPro" id="IPR011990">
    <property type="entry name" value="TPR-like_helical_dom_sf"/>
</dbReference>
<feature type="chain" id="PRO_5026262549" evidence="2">
    <location>
        <begin position="22"/>
        <end position="458"/>
    </location>
</feature>
<organism evidence="3 4">
    <name type="scientific">Spirosoma aureum</name>
    <dbReference type="NCBI Taxonomy" id="2692134"/>
    <lineage>
        <taxon>Bacteria</taxon>
        <taxon>Pseudomonadati</taxon>
        <taxon>Bacteroidota</taxon>
        <taxon>Cytophagia</taxon>
        <taxon>Cytophagales</taxon>
        <taxon>Cytophagaceae</taxon>
        <taxon>Spirosoma</taxon>
    </lineage>
</organism>
<dbReference type="AlphaFoldDB" id="A0A6G9AV65"/>
<gene>
    <name evidence="3" type="ORF">G8759_28915</name>
</gene>
<accession>A0A6G9AV65</accession>
<evidence type="ECO:0000256" key="2">
    <source>
        <dbReference type="SAM" id="SignalP"/>
    </source>
</evidence>
<evidence type="ECO:0000313" key="3">
    <source>
        <dbReference type="EMBL" id="QIP16377.1"/>
    </source>
</evidence>
<dbReference type="Proteomes" id="UP000501802">
    <property type="component" value="Chromosome"/>
</dbReference>
<feature type="region of interest" description="Disordered" evidence="1">
    <location>
        <begin position="298"/>
        <end position="322"/>
    </location>
</feature>
<keyword evidence="4" id="KW-1185">Reference proteome</keyword>
<dbReference type="PROSITE" id="PS51257">
    <property type="entry name" value="PROKAR_LIPOPROTEIN"/>
    <property type="match status" value="1"/>
</dbReference>
<dbReference type="EMBL" id="CP050063">
    <property type="protein sequence ID" value="QIP16377.1"/>
    <property type="molecule type" value="Genomic_DNA"/>
</dbReference>
<dbReference type="KEGG" id="spib:G8759_28915"/>
<keyword evidence="2" id="KW-0732">Signal</keyword>
<reference evidence="3 4" key="1">
    <citation type="submission" date="2020-03" db="EMBL/GenBank/DDBJ databases">
        <authorList>
            <person name="Kim M.K."/>
        </authorList>
    </citation>
    <scope>NUCLEOTIDE SEQUENCE [LARGE SCALE GENOMIC DNA]</scope>
    <source>
        <strain evidence="3 4">BT328</strain>
    </source>
</reference>
<evidence type="ECO:0000256" key="1">
    <source>
        <dbReference type="SAM" id="MobiDB-lite"/>
    </source>
</evidence>
<dbReference type="RefSeq" id="WP_167216232.1">
    <property type="nucleotide sequence ID" value="NZ_CP050063.1"/>
</dbReference>